<feature type="compositionally biased region" description="Basic residues" evidence="5">
    <location>
        <begin position="106"/>
        <end position="118"/>
    </location>
</feature>
<evidence type="ECO:0000313" key="9">
    <source>
        <dbReference type="EnsemblMetazoa" id="CapteP202722"/>
    </source>
</evidence>
<evidence type="ECO:0000256" key="5">
    <source>
        <dbReference type="SAM" id="MobiDB-lite"/>
    </source>
</evidence>
<evidence type="ECO:0000256" key="4">
    <source>
        <dbReference type="PROSITE-ProRule" id="PRU00146"/>
    </source>
</evidence>
<evidence type="ECO:0000259" key="7">
    <source>
        <dbReference type="PROSITE" id="PS50016"/>
    </source>
</evidence>
<dbReference type="Proteomes" id="UP000014760">
    <property type="component" value="Unassembled WGS sequence"/>
</dbReference>
<organism evidence="8">
    <name type="scientific">Capitella teleta</name>
    <name type="common">Polychaete worm</name>
    <dbReference type="NCBI Taxonomy" id="283909"/>
    <lineage>
        <taxon>Eukaryota</taxon>
        <taxon>Metazoa</taxon>
        <taxon>Spiralia</taxon>
        <taxon>Lophotrochozoa</taxon>
        <taxon>Annelida</taxon>
        <taxon>Polychaeta</taxon>
        <taxon>Sedentaria</taxon>
        <taxon>Scolecida</taxon>
        <taxon>Capitellidae</taxon>
        <taxon>Capitella</taxon>
    </lineage>
</organism>
<keyword evidence="3" id="KW-0862">Zinc</keyword>
<feature type="domain" description="PHD-type" evidence="7">
    <location>
        <begin position="198"/>
        <end position="247"/>
    </location>
</feature>
<reference evidence="9" key="3">
    <citation type="submission" date="2015-06" db="UniProtKB">
        <authorList>
            <consortium name="EnsemblMetazoa"/>
        </authorList>
    </citation>
    <scope>IDENTIFICATION</scope>
</reference>
<dbReference type="InterPro" id="IPR019787">
    <property type="entry name" value="Znf_PHD-finger"/>
</dbReference>
<name>R7UNF5_CAPTE</name>
<keyword evidence="6" id="KW-0732">Signal</keyword>
<dbReference type="InterPro" id="IPR011011">
    <property type="entry name" value="Znf_FYVE_PHD"/>
</dbReference>
<reference evidence="8 10" key="2">
    <citation type="journal article" date="2013" name="Nature">
        <title>Insights into bilaterian evolution from three spiralian genomes.</title>
        <authorList>
            <person name="Simakov O."/>
            <person name="Marletaz F."/>
            <person name="Cho S.J."/>
            <person name="Edsinger-Gonzales E."/>
            <person name="Havlak P."/>
            <person name="Hellsten U."/>
            <person name="Kuo D.H."/>
            <person name="Larsson T."/>
            <person name="Lv J."/>
            <person name="Arendt D."/>
            <person name="Savage R."/>
            <person name="Osoegawa K."/>
            <person name="de Jong P."/>
            <person name="Grimwood J."/>
            <person name="Chapman J.A."/>
            <person name="Shapiro H."/>
            <person name="Aerts A."/>
            <person name="Otillar R.P."/>
            <person name="Terry A.Y."/>
            <person name="Boore J.L."/>
            <person name="Grigoriev I.V."/>
            <person name="Lindberg D.R."/>
            <person name="Seaver E.C."/>
            <person name="Weisblat D.A."/>
            <person name="Putnam N.H."/>
            <person name="Rokhsar D.S."/>
        </authorList>
    </citation>
    <scope>NUCLEOTIDE SEQUENCE</scope>
    <source>
        <strain evidence="8 10">I ESC-2004</strain>
    </source>
</reference>
<feature type="chain" id="PRO_5008788196" description="PHD-type domain-containing protein" evidence="6">
    <location>
        <begin position="23"/>
        <end position="250"/>
    </location>
</feature>
<feature type="region of interest" description="Disordered" evidence="5">
    <location>
        <begin position="69"/>
        <end position="118"/>
    </location>
</feature>
<keyword evidence="1" id="KW-0479">Metal-binding</keyword>
<evidence type="ECO:0000313" key="10">
    <source>
        <dbReference type="Proteomes" id="UP000014760"/>
    </source>
</evidence>
<reference evidence="10" key="1">
    <citation type="submission" date="2012-12" db="EMBL/GenBank/DDBJ databases">
        <authorList>
            <person name="Hellsten U."/>
            <person name="Grimwood J."/>
            <person name="Chapman J.A."/>
            <person name="Shapiro H."/>
            <person name="Aerts A."/>
            <person name="Otillar R.P."/>
            <person name="Terry A.Y."/>
            <person name="Boore J.L."/>
            <person name="Simakov O."/>
            <person name="Marletaz F."/>
            <person name="Cho S.-J."/>
            <person name="Edsinger-Gonzales E."/>
            <person name="Havlak P."/>
            <person name="Kuo D.-H."/>
            <person name="Larsson T."/>
            <person name="Lv J."/>
            <person name="Arendt D."/>
            <person name="Savage R."/>
            <person name="Osoegawa K."/>
            <person name="de Jong P."/>
            <person name="Lindberg D.R."/>
            <person name="Seaver E.C."/>
            <person name="Weisblat D.A."/>
            <person name="Putnam N.H."/>
            <person name="Grigoriev I.V."/>
            <person name="Rokhsar D.S."/>
        </authorList>
    </citation>
    <scope>NUCLEOTIDE SEQUENCE</scope>
    <source>
        <strain evidence="10">I ESC-2004</strain>
    </source>
</reference>
<feature type="signal peptide" evidence="6">
    <location>
        <begin position="1"/>
        <end position="22"/>
    </location>
</feature>
<dbReference type="SMART" id="SM00249">
    <property type="entry name" value="PHD"/>
    <property type="match status" value="1"/>
</dbReference>
<dbReference type="AlphaFoldDB" id="R7UNF5"/>
<dbReference type="Pfam" id="PF00628">
    <property type="entry name" value="PHD"/>
    <property type="match status" value="1"/>
</dbReference>
<dbReference type="InterPro" id="IPR001965">
    <property type="entry name" value="Znf_PHD"/>
</dbReference>
<dbReference type="SUPFAM" id="SSF57903">
    <property type="entry name" value="FYVE/PHD zinc finger"/>
    <property type="match status" value="1"/>
</dbReference>
<evidence type="ECO:0000256" key="3">
    <source>
        <dbReference type="ARBA" id="ARBA00022833"/>
    </source>
</evidence>
<dbReference type="EnsemblMetazoa" id="CapteT202722">
    <property type="protein sequence ID" value="CapteP202722"/>
    <property type="gene ID" value="CapteG202722"/>
</dbReference>
<protein>
    <recommendedName>
        <fullName evidence="7">PHD-type domain-containing protein</fullName>
    </recommendedName>
</protein>
<keyword evidence="2 4" id="KW-0863">Zinc-finger</keyword>
<evidence type="ECO:0000256" key="2">
    <source>
        <dbReference type="ARBA" id="ARBA00022771"/>
    </source>
</evidence>
<sequence>MSKMVNVIFVIFSIINQPFVLANQMALEEVAQVIETVTEDTVSRDLAEDSDIDRLRSAHLPITKRRVRPKEKRRFSRFRRQGGPGRSQPAAPPATAAASSLAPSAPKRRRLSLSPSRKRKVMTAFSQLDDRMKAVKLLDWVAPNRSSLETLTKKDIRLPLPDQLLDPVCEIKLLQSNFTRAGYVYLRSQLKTLRSSVDQACSACNQSLKLHREAIGCDNCLLWYHSKCVQHPSTDEQFWFCTNCISTGGF</sequence>
<feature type="compositionally biased region" description="Basic residues" evidence="5">
    <location>
        <begin position="69"/>
        <end position="80"/>
    </location>
</feature>
<proteinExistence type="predicted"/>
<evidence type="ECO:0000313" key="8">
    <source>
        <dbReference type="EMBL" id="ELU05477.1"/>
    </source>
</evidence>
<evidence type="ECO:0000256" key="6">
    <source>
        <dbReference type="SAM" id="SignalP"/>
    </source>
</evidence>
<feature type="compositionally biased region" description="Low complexity" evidence="5">
    <location>
        <begin position="93"/>
        <end position="105"/>
    </location>
</feature>
<dbReference type="PROSITE" id="PS50016">
    <property type="entry name" value="ZF_PHD_2"/>
    <property type="match status" value="1"/>
</dbReference>
<evidence type="ECO:0000256" key="1">
    <source>
        <dbReference type="ARBA" id="ARBA00022723"/>
    </source>
</evidence>
<dbReference type="InterPro" id="IPR019786">
    <property type="entry name" value="Zinc_finger_PHD-type_CS"/>
</dbReference>
<gene>
    <name evidence="8" type="ORF">CAPTEDRAFT_202722</name>
</gene>
<dbReference type="EMBL" id="KB301483">
    <property type="protein sequence ID" value="ELU05477.1"/>
    <property type="molecule type" value="Genomic_DNA"/>
</dbReference>
<dbReference type="InterPro" id="IPR013083">
    <property type="entry name" value="Znf_RING/FYVE/PHD"/>
</dbReference>
<dbReference type="Gene3D" id="3.30.40.10">
    <property type="entry name" value="Zinc/RING finger domain, C3HC4 (zinc finger)"/>
    <property type="match status" value="1"/>
</dbReference>
<dbReference type="HOGENOM" id="CLU_1112211_0_0_1"/>
<accession>R7UNF5</accession>
<dbReference type="EMBL" id="AMQN01007836">
    <property type="status" value="NOT_ANNOTATED_CDS"/>
    <property type="molecule type" value="Genomic_DNA"/>
</dbReference>
<dbReference type="PROSITE" id="PS01359">
    <property type="entry name" value="ZF_PHD_1"/>
    <property type="match status" value="1"/>
</dbReference>
<keyword evidence="10" id="KW-1185">Reference proteome</keyword>
<dbReference type="GO" id="GO:0008270">
    <property type="term" value="F:zinc ion binding"/>
    <property type="evidence" value="ECO:0007669"/>
    <property type="project" value="UniProtKB-KW"/>
</dbReference>